<dbReference type="Proteomes" id="UP001285921">
    <property type="component" value="Unassembled WGS sequence"/>
</dbReference>
<proteinExistence type="predicted"/>
<protein>
    <recommendedName>
        <fullName evidence="3">Cysteine-rich CWC family protein</fullName>
    </recommendedName>
</protein>
<dbReference type="InterPro" id="IPR032720">
    <property type="entry name" value="Cys_rich_CWC"/>
</dbReference>
<name>A0ABQ6NGA9_9BACL</name>
<organism evidence="1 2">
    <name type="scientific">Paenibacillus glycanilyticus</name>
    <dbReference type="NCBI Taxonomy" id="126569"/>
    <lineage>
        <taxon>Bacteria</taxon>
        <taxon>Bacillati</taxon>
        <taxon>Bacillota</taxon>
        <taxon>Bacilli</taxon>
        <taxon>Bacillales</taxon>
        <taxon>Paenibacillaceae</taxon>
        <taxon>Paenibacillus</taxon>
    </lineage>
</organism>
<evidence type="ECO:0000313" key="1">
    <source>
        <dbReference type="EMBL" id="GMK44082.1"/>
    </source>
</evidence>
<sequence length="69" mass="7651">MANECPICKGNNQCGNLQGLPAGECWCSKEVFPQKVFEQIPSELMGKACVCQACLERLKRDSKEESGER</sequence>
<dbReference type="EMBL" id="BTCL01000003">
    <property type="protein sequence ID" value="GMK44082.1"/>
    <property type="molecule type" value="Genomic_DNA"/>
</dbReference>
<evidence type="ECO:0000313" key="2">
    <source>
        <dbReference type="Proteomes" id="UP001285921"/>
    </source>
</evidence>
<evidence type="ECO:0008006" key="3">
    <source>
        <dbReference type="Google" id="ProtNLM"/>
    </source>
</evidence>
<accession>A0ABQ6NGA9</accession>
<reference evidence="1 2" key="1">
    <citation type="submission" date="2023-05" db="EMBL/GenBank/DDBJ databases">
        <title>Draft genome of Paenibacillus sp. CCS26.</title>
        <authorList>
            <person name="Akita H."/>
            <person name="Shinto Y."/>
            <person name="Kimura Z."/>
        </authorList>
    </citation>
    <scope>NUCLEOTIDE SEQUENCE [LARGE SCALE GENOMIC DNA]</scope>
    <source>
        <strain evidence="1 2">CCS26</strain>
    </source>
</reference>
<dbReference type="RefSeq" id="WP_201004438.1">
    <property type="nucleotide sequence ID" value="NZ_BTCL01000003.1"/>
</dbReference>
<dbReference type="Pfam" id="PF14375">
    <property type="entry name" value="Cys_rich_CWC"/>
    <property type="match status" value="1"/>
</dbReference>
<gene>
    <name evidence="1" type="ORF">PghCCS26_12090</name>
</gene>
<comment type="caution">
    <text evidence="1">The sequence shown here is derived from an EMBL/GenBank/DDBJ whole genome shotgun (WGS) entry which is preliminary data.</text>
</comment>
<keyword evidence="2" id="KW-1185">Reference proteome</keyword>